<proteinExistence type="predicted"/>
<name>A0A938BQY5_UNCW3</name>
<dbReference type="Proteomes" id="UP000779900">
    <property type="component" value="Unassembled WGS sequence"/>
</dbReference>
<evidence type="ECO:0000313" key="2">
    <source>
        <dbReference type="Proteomes" id="UP000779900"/>
    </source>
</evidence>
<protein>
    <submittedName>
        <fullName evidence="1">Uncharacterized protein</fullName>
    </submittedName>
</protein>
<dbReference type="EMBL" id="VGIR01000107">
    <property type="protein sequence ID" value="MBM3332606.1"/>
    <property type="molecule type" value="Genomic_DNA"/>
</dbReference>
<reference evidence="1" key="1">
    <citation type="submission" date="2019-03" db="EMBL/GenBank/DDBJ databases">
        <title>Lake Tanganyika Metagenome-Assembled Genomes (MAGs).</title>
        <authorList>
            <person name="Tran P."/>
        </authorList>
    </citation>
    <scope>NUCLEOTIDE SEQUENCE</scope>
    <source>
        <strain evidence="1">K_DeepCast_150m_m2_040</strain>
    </source>
</reference>
<comment type="caution">
    <text evidence="1">The sequence shown here is derived from an EMBL/GenBank/DDBJ whole genome shotgun (WGS) entry which is preliminary data.</text>
</comment>
<evidence type="ECO:0000313" key="1">
    <source>
        <dbReference type="EMBL" id="MBM3332606.1"/>
    </source>
</evidence>
<organism evidence="1 2">
    <name type="scientific">candidate division WOR-3 bacterium</name>
    <dbReference type="NCBI Taxonomy" id="2052148"/>
    <lineage>
        <taxon>Bacteria</taxon>
        <taxon>Bacteria division WOR-3</taxon>
    </lineage>
</organism>
<dbReference type="Gene3D" id="2.40.160.60">
    <property type="entry name" value="Outer membrane protein transport protein (OMPP1/FadL/TodX)"/>
    <property type="match status" value="1"/>
</dbReference>
<sequence length="378" mass="41115">MTFAFSSSASAQSFFNSRGLGEITPPGEARVVGLAGPSALSTLNPGIFVDLNQVSFHVTTMGAATLGAQGGNSRLLADVRPAAFNVAAPLPFGTRVFGGINQKFSQDFDIWSESLADTAYRRHIIGRGGIYALRAGLAKSLFDKVCIGAEFNHVLGGSRENWRFELDNGGYTSTDTIEVDYLGNTLKVGGSFQSRLFSLAGYYEPSLNLKARRSKRVHGVISDTTRLYVITLPHSFSLAAGVNPISRFGVDIGLTVNPWSTASIAVDDSVGRLGYRNVWRGSIGAEYEIDSLHPVRIGYSRQTWYYDATAFIIGDGYPITEDGVHFGTSVPVPKFGSVEVSGEILFRNSLVMKEVAGRLMLTLSYSEAWSRRTRRWGY</sequence>
<gene>
    <name evidence="1" type="ORF">FJY68_12305</name>
</gene>
<accession>A0A938BQY5</accession>
<dbReference type="AlphaFoldDB" id="A0A938BQY5"/>